<dbReference type="PRINTS" id="PR00368">
    <property type="entry name" value="FADPNR"/>
</dbReference>
<dbReference type="EC" id="1.1.5.3" evidence="2"/>
<dbReference type="Pfam" id="PF12831">
    <property type="entry name" value="FAD_oxidored"/>
    <property type="match status" value="1"/>
</dbReference>
<dbReference type="EMBL" id="CP155573">
    <property type="protein sequence ID" value="XFO67752.1"/>
    <property type="molecule type" value="Genomic_DNA"/>
</dbReference>
<reference evidence="2" key="1">
    <citation type="submission" date="2024-05" db="EMBL/GenBank/DDBJ databases">
        <title>Isolation and characterization of Sporomusa carbonis sp. nov., a carboxydotrophic hydrogenogen in the genus of Sporomusa isolated from a charcoal burning pile.</title>
        <authorList>
            <person name="Boeer T."/>
            <person name="Rosenbaum F."/>
            <person name="Eysell L."/>
            <person name="Mueller V."/>
            <person name="Daniel R."/>
            <person name="Poehlein A."/>
        </authorList>
    </citation>
    <scope>NUCLEOTIDE SEQUENCE [LARGE SCALE GENOMIC DNA]</scope>
    <source>
        <strain evidence="2">DSM 10669</strain>
    </source>
</reference>
<proteinExistence type="predicted"/>
<gene>
    <name evidence="2" type="primary">glpB_1</name>
    <name evidence="2" type="ORF">SPSIL_039710</name>
</gene>
<evidence type="ECO:0000256" key="1">
    <source>
        <dbReference type="SAM" id="SignalP"/>
    </source>
</evidence>
<name>A0ABZ3IQM4_9FIRM</name>
<keyword evidence="1" id="KW-0732">Signal</keyword>
<keyword evidence="3" id="KW-1185">Reference proteome</keyword>
<dbReference type="PRINTS" id="PR00411">
    <property type="entry name" value="PNDRDTASEI"/>
</dbReference>
<feature type="chain" id="PRO_5046685460" evidence="1">
    <location>
        <begin position="24"/>
        <end position="371"/>
    </location>
</feature>
<accession>A0ABZ3IQM4</accession>
<dbReference type="Gene3D" id="3.40.50.720">
    <property type="entry name" value="NAD(P)-binding Rossmann-like Domain"/>
    <property type="match status" value="1"/>
</dbReference>
<evidence type="ECO:0000313" key="3">
    <source>
        <dbReference type="Proteomes" id="UP000216752"/>
    </source>
</evidence>
<keyword evidence="2" id="KW-0560">Oxidoreductase</keyword>
<protein>
    <submittedName>
        <fullName evidence="2">Anaerobic glycerol-3-phosphate dehydrogenase subunit B</fullName>
        <ecNumber evidence="2">1.1.5.3</ecNumber>
    </submittedName>
</protein>
<evidence type="ECO:0000313" key="2">
    <source>
        <dbReference type="EMBL" id="XFO67752.1"/>
    </source>
</evidence>
<dbReference type="Gene3D" id="3.50.50.60">
    <property type="entry name" value="FAD/NAD(P)-binding domain"/>
    <property type="match status" value="1"/>
</dbReference>
<dbReference type="RefSeq" id="WP_094606136.1">
    <property type="nucleotide sequence ID" value="NZ_CP155573.1"/>
</dbReference>
<dbReference type="GO" id="GO:0004368">
    <property type="term" value="F:glycerol-3-phosphate dehydrogenase (quinone) activity"/>
    <property type="evidence" value="ECO:0007669"/>
    <property type="project" value="UniProtKB-EC"/>
</dbReference>
<organism evidence="2 3">
    <name type="scientific">Sporomusa silvacetica DSM 10669</name>
    <dbReference type="NCBI Taxonomy" id="1123289"/>
    <lineage>
        <taxon>Bacteria</taxon>
        <taxon>Bacillati</taxon>
        <taxon>Bacillota</taxon>
        <taxon>Negativicutes</taxon>
        <taxon>Selenomonadales</taxon>
        <taxon>Sporomusaceae</taxon>
        <taxon>Sporomusa</taxon>
    </lineage>
</organism>
<dbReference type="SUPFAM" id="SSF51905">
    <property type="entry name" value="FAD/NAD(P)-binding domain"/>
    <property type="match status" value="1"/>
</dbReference>
<feature type="signal peptide" evidence="1">
    <location>
        <begin position="1"/>
        <end position="23"/>
    </location>
</feature>
<dbReference type="InterPro" id="IPR036188">
    <property type="entry name" value="FAD/NAD-bd_sf"/>
</dbReference>
<sequence length="371" mass="39158">MDNTRKNVLVIGGGLAGITAALAAAKNGAQVTLVTSGPGTFALGGGTVSIQGMSSEQPYLEEAIDFFSAMTAAAGCEYKGAFNERTLIPNIMGGFQEVLLAPSSIWAGRPVNGSKVIVAGIHGLSGFSAQLTAELLSASVKRRGLQVKYSAANIEIPGLQGHSFTSLDLANYLEGKQNQKQLAELVQPLVGDNDLLLLPAIFGSKMKEKEFAEFIKQVGCSVGELVTVPPSMVGLRVFQCLQRYLTQAGVDSNPGYPVQALRLEDGLCTAVIIDTPGRKRVIKAQSIIVATGRINKNSIAITIAGKDNETFLQEDARVNEQMQLVNKNNFPVATNVYGAGNILETYECKSGNAMAIVTGYRAGMLAAGVTR</sequence>
<dbReference type="Proteomes" id="UP000216752">
    <property type="component" value="Chromosome"/>
</dbReference>